<sequence length="105" mass="11940">MKQILTAPLLFTTLAFPSFAQETARPAKVITVKEETDHIVRRYPERTSAIAGGNRKPRHWACRRQTRRDRGVGGLTFATLLTLIVVPVLYMLFFCIRPDEKPSAQ</sequence>
<feature type="chain" id="PRO_5042252761" evidence="2">
    <location>
        <begin position="21"/>
        <end position="105"/>
    </location>
</feature>
<keyword evidence="1" id="KW-0812">Transmembrane</keyword>
<accession>A0AAE2W0S2</accession>
<dbReference type="AlphaFoldDB" id="A0AAE2W0S2"/>
<proteinExistence type="predicted"/>
<keyword evidence="4" id="KW-1185">Reference proteome</keyword>
<evidence type="ECO:0000256" key="2">
    <source>
        <dbReference type="SAM" id="SignalP"/>
    </source>
</evidence>
<evidence type="ECO:0000256" key="1">
    <source>
        <dbReference type="SAM" id="Phobius"/>
    </source>
</evidence>
<dbReference type="EMBL" id="JAFBRM010000004">
    <property type="protein sequence ID" value="MBM1715158.1"/>
    <property type="molecule type" value="Genomic_DNA"/>
</dbReference>
<protein>
    <submittedName>
        <fullName evidence="3">Efflux RND transporter permease subunit</fullName>
    </submittedName>
</protein>
<keyword evidence="2" id="KW-0732">Signal</keyword>
<feature type="signal peptide" evidence="2">
    <location>
        <begin position="1"/>
        <end position="20"/>
    </location>
</feature>
<comment type="caution">
    <text evidence="3">The sequence shown here is derived from an EMBL/GenBank/DDBJ whole genome shotgun (WGS) entry which is preliminary data.</text>
</comment>
<evidence type="ECO:0000313" key="4">
    <source>
        <dbReference type="Proteomes" id="UP000732193"/>
    </source>
</evidence>
<dbReference type="Proteomes" id="UP000732193">
    <property type="component" value="Unassembled WGS sequence"/>
</dbReference>
<keyword evidence="1" id="KW-1133">Transmembrane helix</keyword>
<name>A0AAE2W0S2_9RHOB</name>
<feature type="transmembrane region" description="Helical" evidence="1">
    <location>
        <begin position="75"/>
        <end position="96"/>
    </location>
</feature>
<organism evidence="3 4">
    <name type="scientific">Sulfitobacter geojensis</name>
    <dbReference type="NCBI Taxonomy" id="1342299"/>
    <lineage>
        <taxon>Bacteria</taxon>
        <taxon>Pseudomonadati</taxon>
        <taxon>Pseudomonadota</taxon>
        <taxon>Alphaproteobacteria</taxon>
        <taxon>Rhodobacterales</taxon>
        <taxon>Roseobacteraceae</taxon>
        <taxon>Sulfitobacter</taxon>
    </lineage>
</organism>
<reference evidence="3 4" key="1">
    <citation type="submission" date="2021-01" db="EMBL/GenBank/DDBJ databases">
        <title>Diatom-associated Roseobacters Show Island Model of Population Structure.</title>
        <authorList>
            <person name="Qu L."/>
            <person name="Feng X."/>
            <person name="Chen Y."/>
            <person name="Li L."/>
            <person name="Wang X."/>
            <person name="Hu Z."/>
            <person name="Wang H."/>
            <person name="Luo H."/>
        </authorList>
    </citation>
    <scope>NUCLEOTIDE SEQUENCE [LARGE SCALE GENOMIC DNA]</scope>
    <source>
        <strain evidence="3 4">TR60-84</strain>
    </source>
</reference>
<dbReference type="RefSeq" id="WP_203243028.1">
    <property type="nucleotide sequence ID" value="NZ_JAFBRH010000004.1"/>
</dbReference>
<keyword evidence="1" id="KW-0472">Membrane</keyword>
<evidence type="ECO:0000313" key="3">
    <source>
        <dbReference type="EMBL" id="MBM1715158.1"/>
    </source>
</evidence>
<gene>
    <name evidence="3" type="ORF">JQV55_16435</name>
</gene>